<feature type="signal peptide" evidence="8">
    <location>
        <begin position="1"/>
        <end position="20"/>
    </location>
</feature>
<feature type="chain" id="PRO_5030798011" evidence="8">
    <location>
        <begin position="21"/>
        <end position="549"/>
    </location>
</feature>
<dbReference type="Pfam" id="PF07519">
    <property type="entry name" value="Tannase"/>
    <property type="match status" value="1"/>
</dbReference>
<sequence>MTRLHLSPAVLGLSILAALAGCGGGDGDDDAAAVPLNATEACANVASAGLAATTLAAQHNADGAATVAGTALNAHCVVDGKTNERIGINGKTFQIGFRLRMPDNWNGRLVFVGGGGNDGSVGNAVGPNVGPITAMVPAIQQGYAVVSTDGGHTGGAGADFGSDSIARVDHAYNAFDVTAVNAKALIAKRYGRGPDKSYFIGGSGGGRQGMMFTQRFPSYFDGVIASYPAMRVASGGTIGAMWNHIQFTAIAPVENGAPILSKAYSDADLNLTAAKILEQCDALDGTADGMVNNFKACHFDPVVLQCPGAKTATCLTAPQVTALRRLFSGPVNSAGTSLYVGQVTDPGISTAGWRAWALGSSTTATPDSRYVTLMQDALRWEFFTPPDPTFNGLAFNFDTDPARMAWTSSIYDTYRDDRLTAYKARGGKLMFVHGLADPIFSAKDTVDYVERLAANNGGMTAAQAFVRLFLMPGAVHGPGGRSTDLVDLLTPMVEWVEKGNAPDSLLAGAPANHAWFPNRTRPLCPYPTFAKYRGSGSIESAASFSCEVS</sequence>
<dbReference type="SUPFAM" id="SSF53474">
    <property type="entry name" value="alpha/beta-Hydrolases"/>
    <property type="match status" value="1"/>
</dbReference>
<dbReference type="PROSITE" id="PS51257">
    <property type="entry name" value="PROKAR_LIPOPROTEIN"/>
    <property type="match status" value="1"/>
</dbReference>
<reference evidence="9 10" key="1">
    <citation type="submission" date="2020-06" db="EMBL/GenBank/DDBJ databases">
        <title>Schlegella sp. ID0723 isolated from air conditioner.</title>
        <authorList>
            <person name="Kim D.Y."/>
            <person name="Kim D.-U."/>
        </authorList>
    </citation>
    <scope>NUCLEOTIDE SEQUENCE [LARGE SCALE GENOMIC DNA]</scope>
    <source>
        <strain evidence="9 10">ID0723</strain>
    </source>
</reference>
<dbReference type="PANTHER" id="PTHR33938:SF15">
    <property type="entry name" value="FERULOYL ESTERASE B-RELATED"/>
    <property type="match status" value="1"/>
</dbReference>
<keyword evidence="4 8" id="KW-0732">Signal</keyword>
<keyword evidence="10" id="KW-1185">Reference proteome</keyword>
<gene>
    <name evidence="9" type="ORF">HQN59_14745</name>
</gene>
<keyword evidence="2" id="KW-0719">Serine esterase</keyword>
<keyword evidence="3" id="KW-0479">Metal-binding</keyword>
<evidence type="ECO:0000256" key="5">
    <source>
        <dbReference type="ARBA" id="ARBA00022801"/>
    </source>
</evidence>
<dbReference type="Gene3D" id="3.40.50.1820">
    <property type="entry name" value="alpha/beta hydrolase"/>
    <property type="match status" value="1"/>
</dbReference>
<accession>A0A7Y6NPM1</accession>
<evidence type="ECO:0000256" key="7">
    <source>
        <dbReference type="ARBA" id="ARBA00023157"/>
    </source>
</evidence>
<dbReference type="InterPro" id="IPR011118">
    <property type="entry name" value="Tannase/feruloyl_esterase"/>
</dbReference>
<proteinExistence type="inferred from homology"/>
<dbReference type="InterPro" id="IPR029058">
    <property type="entry name" value="AB_hydrolase_fold"/>
</dbReference>
<dbReference type="GO" id="GO:0052689">
    <property type="term" value="F:carboxylic ester hydrolase activity"/>
    <property type="evidence" value="ECO:0007669"/>
    <property type="project" value="UniProtKB-KW"/>
</dbReference>
<protein>
    <submittedName>
        <fullName evidence="9">Tannase/feruloyl esterase family alpha/beta hydrolase</fullName>
    </submittedName>
</protein>
<dbReference type="AlphaFoldDB" id="A0A7Y6NPM1"/>
<keyword evidence="6" id="KW-0106">Calcium</keyword>
<keyword evidence="7" id="KW-1015">Disulfide bond</keyword>
<dbReference type="EMBL" id="JABWMJ010000006">
    <property type="protein sequence ID" value="NUZ07021.1"/>
    <property type="molecule type" value="Genomic_DNA"/>
</dbReference>
<organism evidence="9 10">
    <name type="scientific">Piscinibacter koreensis</name>
    <dbReference type="NCBI Taxonomy" id="2742824"/>
    <lineage>
        <taxon>Bacteria</taxon>
        <taxon>Pseudomonadati</taxon>
        <taxon>Pseudomonadota</taxon>
        <taxon>Betaproteobacteria</taxon>
        <taxon>Burkholderiales</taxon>
        <taxon>Sphaerotilaceae</taxon>
        <taxon>Piscinibacter</taxon>
    </lineage>
</organism>
<keyword evidence="5 9" id="KW-0378">Hydrolase</keyword>
<evidence type="ECO:0000256" key="2">
    <source>
        <dbReference type="ARBA" id="ARBA00022487"/>
    </source>
</evidence>
<dbReference type="Proteomes" id="UP000529637">
    <property type="component" value="Unassembled WGS sequence"/>
</dbReference>
<evidence type="ECO:0000313" key="9">
    <source>
        <dbReference type="EMBL" id="NUZ07021.1"/>
    </source>
</evidence>
<evidence type="ECO:0000256" key="4">
    <source>
        <dbReference type="ARBA" id="ARBA00022729"/>
    </source>
</evidence>
<evidence type="ECO:0000256" key="1">
    <source>
        <dbReference type="ARBA" id="ARBA00006249"/>
    </source>
</evidence>
<evidence type="ECO:0000256" key="6">
    <source>
        <dbReference type="ARBA" id="ARBA00022837"/>
    </source>
</evidence>
<evidence type="ECO:0000313" key="10">
    <source>
        <dbReference type="Proteomes" id="UP000529637"/>
    </source>
</evidence>
<dbReference type="PANTHER" id="PTHR33938">
    <property type="entry name" value="FERULOYL ESTERASE B-RELATED"/>
    <property type="match status" value="1"/>
</dbReference>
<comment type="caution">
    <text evidence="9">The sequence shown here is derived from an EMBL/GenBank/DDBJ whole genome shotgun (WGS) entry which is preliminary data.</text>
</comment>
<dbReference type="RefSeq" id="WP_176069859.1">
    <property type="nucleotide sequence ID" value="NZ_JABWMJ010000006.1"/>
</dbReference>
<name>A0A7Y6NPM1_9BURK</name>
<comment type="similarity">
    <text evidence="1">Belongs to the tannase family.</text>
</comment>
<evidence type="ECO:0000256" key="3">
    <source>
        <dbReference type="ARBA" id="ARBA00022723"/>
    </source>
</evidence>
<evidence type="ECO:0000256" key="8">
    <source>
        <dbReference type="SAM" id="SignalP"/>
    </source>
</evidence>
<dbReference type="GO" id="GO:0046872">
    <property type="term" value="F:metal ion binding"/>
    <property type="evidence" value="ECO:0007669"/>
    <property type="project" value="UniProtKB-KW"/>
</dbReference>